<protein>
    <submittedName>
        <fullName evidence="1">Uncharacterized protein</fullName>
    </submittedName>
</protein>
<evidence type="ECO:0000313" key="2">
    <source>
        <dbReference type="Proteomes" id="UP001148838"/>
    </source>
</evidence>
<reference evidence="1 2" key="1">
    <citation type="journal article" date="2022" name="Allergy">
        <title>Genome assembly and annotation of Periplaneta americana reveal a comprehensive cockroach allergen profile.</title>
        <authorList>
            <person name="Wang L."/>
            <person name="Xiong Q."/>
            <person name="Saelim N."/>
            <person name="Wang L."/>
            <person name="Nong W."/>
            <person name="Wan A.T."/>
            <person name="Shi M."/>
            <person name="Liu X."/>
            <person name="Cao Q."/>
            <person name="Hui J.H.L."/>
            <person name="Sookrung N."/>
            <person name="Leung T.F."/>
            <person name="Tungtrongchitr A."/>
            <person name="Tsui S.K.W."/>
        </authorList>
    </citation>
    <scope>NUCLEOTIDE SEQUENCE [LARGE SCALE GENOMIC DNA]</scope>
    <source>
        <strain evidence="1">PWHHKU_190912</strain>
    </source>
</reference>
<evidence type="ECO:0000313" key="1">
    <source>
        <dbReference type="EMBL" id="KAJ4439196.1"/>
    </source>
</evidence>
<keyword evidence="2" id="KW-1185">Reference proteome</keyword>
<sequence length="78" mass="9456">MLDQFRFDQNFLLNILWSDEATFKLSGRANRHNCTYWYTENQQSEQQHSAVFARVSAVPGRFERWTDEEGRQFEHKKK</sequence>
<comment type="caution">
    <text evidence="1">The sequence shown here is derived from an EMBL/GenBank/DDBJ whole genome shotgun (WGS) entry which is preliminary data.</text>
</comment>
<proteinExistence type="predicted"/>
<dbReference type="Proteomes" id="UP001148838">
    <property type="component" value="Unassembled WGS sequence"/>
</dbReference>
<accession>A0ABQ8SYF1</accession>
<dbReference type="EMBL" id="JAJSOF020000017">
    <property type="protein sequence ID" value="KAJ4439196.1"/>
    <property type="molecule type" value="Genomic_DNA"/>
</dbReference>
<name>A0ABQ8SYF1_PERAM</name>
<gene>
    <name evidence="1" type="ORF">ANN_07313</name>
</gene>
<organism evidence="1 2">
    <name type="scientific">Periplaneta americana</name>
    <name type="common">American cockroach</name>
    <name type="synonym">Blatta americana</name>
    <dbReference type="NCBI Taxonomy" id="6978"/>
    <lineage>
        <taxon>Eukaryota</taxon>
        <taxon>Metazoa</taxon>
        <taxon>Ecdysozoa</taxon>
        <taxon>Arthropoda</taxon>
        <taxon>Hexapoda</taxon>
        <taxon>Insecta</taxon>
        <taxon>Pterygota</taxon>
        <taxon>Neoptera</taxon>
        <taxon>Polyneoptera</taxon>
        <taxon>Dictyoptera</taxon>
        <taxon>Blattodea</taxon>
        <taxon>Blattoidea</taxon>
        <taxon>Blattidae</taxon>
        <taxon>Blattinae</taxon>
        <taxon>Periplaneta</taxon>
    </lineage>
</organism>